<dbReference type="Gene3D" id="1.20.1280.50">
    <property type="match status" value="1"/>
</dbReference>
<evidence type="ECO:0000259" key="1">
    <source>
        <dbReference type="SMART" id="SM00256"/>
    </source>
</evidence>
<dbReference type="SMART" id="SM00256">
    <property type="entry name" value="FBOX"/>
    <property type="match status" value="1"/>
</dbReference>
<dbReference type="InterPro" id="IPR036047">
    <property type="entry name" value="F-box-like_dom_sf"/>
</dbReference>
<dbReference type="RefSeq" id="XP_021817167.1">
    <property type="nucleotide sequence ID" value="XM_021961475.1"/>
</dbReference>
<dbReference type="Pfam" id="PF00646">
    <property type="entry name" value="F-box"/>
    <property type="match status" value="1"/>
</dbReference>
<dbReference type="AlphaFoldDB" id="A0A6P5SSG3"/>
<sequence>MEKKRPRPTSQFLQYQGGYNNLRKRKRSKHGHNKLLDRISELPDAILVSILSLLPLKEAQATSVLSRRWRYVWASTMILNFEAEKALCSLLDLEPKAEEPEVPCYVDWVNANSIEAQSWNNLGAFFYLDDKFQVPLINGFNFQ</sequence>
<feature type="domain" description="F-box" evidence="1">
    <location>
        <begin position="42"/>
        <end position="82"/>
    </location>
</feature>
<dbReference type="Proteomes" id="UP000515124">
    <property type="component" value="Unplaced"/>
</dbReference>
<dbReference type="GeneID" id="110759429"/>
<reference evidence="3" key="1">
    <citation type="submission" date="2025-08" db="UniProtKB">
        <authorList>
            <consortium name="RefSeq"/>
        </authorList>
    </citation>
    <scope>IDENTIFICATION</scope>
</reference>
<dbReference type="InterPro" id="IPR053781">
    <property type="entry name" value="F-box_AtFBL13-like"/>
</dbReference>
<proteinExistence type="predicted"/>
<dbReference type="InterPro" id="IPR055294">
    <property type="entry name" value="FBL60-like"/>
</dbReference>
<evidence type="ECO:0000313" key="3">
    <source>
        <dbReference type="RefSeq" id="XP_021817167.1"/>
    </source>
</evidence>
<keyword evidence="2" id="KW-1185">Reference proteome</keyword>
<evidence type="ECO:0000313" key="2">
    <source>
        <dbReference type="Proteomes" id="UP000515124"/>
    </source>
</evidence>
<gene>
    <name evidence="3" type="primary">LOC110759429</name>
</gene>
<protein>
    <submittedName>
        <fullName evidence="3">FBD-associated F-box protein At1g50980</fullName>
    </submittedName>
</protein>
<name>A0A6P5SSG3_PRUAV</name>
<dbReference type="CDD" id="cd22160">
    <property type="entry name" value="F-box_AtFBL13-like"/>
    <property type="match status" value="1"/>
</dbReference>
<dbReference type="SUPFAM" id="SSF81383">
    <property type="entry name" value="F-box domain"/>
    <property type="match status" value="1"/>
</dbReference>
<dbReference type="PANTHER" id="PTHR31293:SF12">
    <property type="entry name" value="RNI-LIKE SUPERFAMILY PROTEIN"/>
    <property type="match status" value="1"/>
</dbReference>
<dbReference type="Gramene" id="Pav_sc0000686.1_g010.1.br:mrna">
    <property type="protein sequence ID" value="Pav_sc0000686.1_g010.1.br:mrna"/>
    <property type="gene ID" value="Pav_sc0000686.1_g010.1.br"/>
</dbReference>
<dbReference type="InterPro" id="IPR001810">
    <property type="entry name" value="F-box_dom"/>
</dbReference>
<organism evidence="2 3">
    <name type="scientific">Prunus avium</name>
    <name type="common">Cherry</name>
    <name type="synonym">Cerasus avium</name>
    <dbReference type="NCBI Taxonomy" id="42229"/>
    <lineage>
        <taxon>Eukaryota</taxon>
        <taxon>Viridiplantae</taxon>
        <taxon>Streptophyta</taxon>
        <taxon>Embryophyta</taxon>
        <taxon>Tracheophyta</taxon>
        <taxon>Spermatophyta</taxon>
        <taxon>Magnoliopsida</taxon>
        <taxon>eudicotyledons</taxon>
        <taxon>Gunneridae</taxon>
        <taxon>Pentapetalae</taxon>
        <taxon>rosids</taxon>
        <taxon>fabids</taxon>
        <taxon>Rosales</taxon>
        <taxon>Rosaceae</taxon>
        <taxon>Amygdaloideae</taxon>
        <taxon>Amygdaleae</taxon>
        <taxon>Prunus</taxon>
    </lineage>
</organism>
<dbReference type="KEGG" id="pavi:110759429"/>
<accession>A0A6P5SSG3</accession>
<dbReference type="PANTHER" id="PTHR31293">
    <property type="entry name" value="RNI-LIKE SUPERFAMILY PROTEIN"/>
    <property type="match status" value="1"/>
</dbReference>